<dbReference type="Proteomes" id="UP000026941">
    <property type="component" value="Unassembled WGS sequence"/>
</dbReference>
<comment type="caution">
    <text evidence="1">The sequence shown here is derived from an EMBL/GenBank/DDBJ whole genome shotgun (WGS) entry which is preliminary data.</text>
</comment>
<evidence type="ECO:0000313" key="2">
    <source>
        <dbReference type="Proteomes" id="UP000026941"/>
    </source>
</evidence>
<protein>
    <submittedName>
        <fullName evidence="1">Uncharacterized protein</fullName>
    </submittedName>
</protein>
<name>A0AA87U6W1_RHIRH</name>
<gene>
    <name evidence="1" type="ORF">RRH01S_15_00080</name>
</gene>
<organism evidence="1 2">
    <name type="scientific">Rhizobium rhizogenes NBRC 13257</name>
    <dbReference type="NCBI Taxonomy" id="1220581"/>
    <lineage>
        <taxon>Bacteria</taxon>
        <taxon>Pseudomonadati</taxon>
        <taxon>Pseudomonadota</taxon>
        <taxon>Alphaproteobacteria</taxon>
        <taxon>Hyphomicrobiales</taxon>
        <taxon>Rhizobiaceae</taxon>
        <taxon>Rhizobium/Agrobacterium group</taxon>
        <taxon>Rhizobium</taxon>
    </lineage>
</organism>
<accession>A0AA87U6W1</accession>
<dbReference type="EMBL" id="BAYX01000015">
    <property type="protein sequence ID" value="GAJ96042.1"/>
    <property type="molecule type" value="Genomic_DNA"/>
</dbReference>
<evidence type="ECO:0000313" key="1">
    <source>
        <dbReference type="EMBL" id="GAJ96042.1"/>
    </source>
</evidence>
<reference evidence="1 2" key="1">
    <citation type="submission" date="2014-05" db="EMBL/GenBank/DDBJ databases">
        <title>Whole genome shotgun sequence of Rhizobium rhizogenes NBRC 13257.</title>
        <authorList>
            <person name="Katano-Makiyama Y."/>
            <person name="Hosoyama A."/>
            <person name="Hashimoto M."/>
            <person name="Hosoyama Y."/>
            <person name="Noguchi M."/>
            <person name="Tsuchikane K."/>
            <person name="Kimura A."/>
            <person name="Ohji S."/>
            <person name="Ichikawa N."/>
            <person name="Yamazoe A."/>
            <person name="Fujita N."/>
        </authorList>
    </citation>
    <scope>NUCLEOTIDE SEQUENCE [LARGE SCALE GENOMIC DNA]</scope>
    <source>
        <strain evidence="1 2">NBRC 13257</strain>
    </source>
</reference>
<dbReference type="AlphaFoldDB" id="A0AA87U6W1"/>
<dbReference type="RefSeq" id="WP_042475640.1">
    <property type="nucleotide sequence ID" value="NZ_BAYX01000015.1"/>
</dbReference>
<sequence length="115" mass="12969">MSALTTAFTCGLAFRFRELVPVFTEHLTDNGGRVLPHLLIADYAKFVTADDGISKWKAELLACLEEAFVRDSGEVGELISVSFIENLPFAKGQHHWSIDHLGLRMREQYSVIFRV</sequence>
<proteinExistence type="predicted"/>